<feature type="signal peptide" evidence="2">
    <location>
        <begin position="1"/>
        <end position="21"/>
    </location>
</feature>
<proteinExistence type="predicted"/>
<organism evidence="3 4">
    <name type="scientific">Brassica carinata</name>
    <name type="common">Ethiopian mustard</name>
    <name type="synonym">Abyssinian cabbage</name>
    <dbReference type="NCBI Taxonomy" id="52824"/>
    <lineage>
        <taxon>Eukaryota</taxon>
        <taxon>Viridiplantae</taxon>
        <taxon>Streptophyta</taxon>
        <taxon>Embryophyta</taxon>
        <taxon>Tracheophyta</taxon>
        <taxon>Spermatophyta</taxon>
        <taxon>Magnoliopsida</taxon>
        <taxon>eudicotyledons</taxon>
        <taxon>Gunneridae</taxon>
        <taxon>Pentapetalae</taxon>
        <taxon>rosids</taxon>
        <taxon>malvids</taxon>
        <taxon>Brassicales</taxon>
        <taxon>Brassicaceae</taxon>
        <taxon>Brassiceae</taxon>
        <taxon>Brassica</taxon>
    </lineage>
</organism>
<evidence type="ECO:0000256" key="2">
    <source>
        <dbReference type="SAM" id="SignalP"/>
    </source>
</evidence>
<evidence type="ECO:0000256" key="1">
    <source>
        <dbReference type="SAM" id="MobiDB-lite"/>
    </source>
</evidence>
<keyword evidence="4" id="KW-1185">Reference proteome</keyword>
<dbReference type="Proteomes" id="UP000886595">
    <property type="component" value="Unassembled WGS sequence"/>
</dbReference>
<name>A0A8X7P6X2_BRACI</name>
<evidence type="ECO:0000313" key="3">
    <source>
        <dbReference type="EMBL" id="KAG2245093.1"/>
    </source>
</evidence>
<reference evidence="3 4" key="1">
    <citation type="submission" date="2020-02" db="EMBL/GenBank/DDBJ databases">
        <authorList>
            <person name="Ma Q."/>
            <person name="Huang Y."/>
            <person name="Song X."/>
            <person name="Pei D."/>
        </authorList>
    </citation>
    <scope>NUCLEOTIDE SEQUENCE [LARGE SCALE GENOMIC DNA]</scope>
    <source>
        <strain evidence="3">Sxm20200214</strain>
        <tissue evidence="3">Leaf</tissue>
    </source>
</reference>
<dbReference type="AlphaFoldDB" id="A0A8X7P6X2"/>
<comment type="caution">
    <text evidence="3">The sequence shown here is derived from an EMBL/GenBank/DDBJ whole genome shotgun (WGS) entry which is preliminary data.</text>
</comment>
<keyword evidence="2" id="KW-0732">Signal</keyword>
<feature type="chain" id="PRO_5036487153" evidence="2">
    <location>
        <begin position="22"/>
        <end position="112"/>
    </location>
</feature>
<accession>A0A8X7P6X2</accession>
<feature type="compositionally biased region" description="Polar residues" evidence="1">
    <location>
        <begin position="54"/>
        <end position="66"/>
    </location>
</feature>
<feature type="compositionally biased region" description="Basic and acidic residues" evidence="1">
    <location>
        <begin position="72"/>
        <end position="90"/>
    </location>
</feature>
<feature type="region of interest" description="Disordered" evidence="1">
    <location>
        <begin position="31"/>
        <end position="90"/>
    </location>
</feature>
<sequence>MARVSVLLCLVLLVTLGVVVSFSFAHETETALQNQESSKTATTLDHKSKHKVQGGQQVTGDQNTGSAVDKAGIMDEKKEHDHSTAETTKMDAKVTVRSGPYLSFTLSFLPRS</sequence>
<protein>
    <submittedName>
        <fullName evidence="3">Uncharacterized protein</fullName>
    </submittedName>
</protein>
<evidence type="ECO:0000313" key="4">
    <source>
        <dbReference type="Proteomes" id="UP000886595"/>
    </source>
</evidence>
<gene>
    <name evidence="3" type="ORF">Bca52824_093077</name>
</gene>
<feature type="compositionally biased region" description="Polar residues" evidence="1">
    <location>
        <begin position="31"/>
        <end position="43"/>
    </location>
</feature>
<dbReference type="EMBL" id="JAAMPC010000038">
    <property type="protein sequence ID" value="KAG2245093.1"/>
    <property type="molecule type" value="Genomic_DNA"/>
</dbReference>